<dbReference type="PANTHER" id="PTHR34075">
    <property type="entry name" value="BLR3430 PROTEIN"/>
    <property type="match status" value="1"/>
</dbReference>
<dbReference type="EMBL" id="BSYI01000008">
    <property type="protein sequence ID" value="GMG82096.1"/>
    <property type="molecule type" value="Genomic_DNA"/>
</dbReference>
<proteinExistence type="predicted"/>
<dbReference type="InterPro" id="IPR052513">
    <property type="entry name" value="Thioester_dehydratase-like"/>
</dbReference>
<dbReference type="Gene3D" id="6.10.30.10">
    <property type="match status" value="1"/>
</dbReference>
<sequence length="134" mass="14804">MSFPHPEITDLNRHYWDGIAAGVLRCQACADCGHLWLPASAQCPACLSPRRAWRDTGGRGRLVSWVWYHRAYAPHLEGRTPYNVAIVALDEGPRLLTNIVNLADRSLLAEGARVRLCVTVEAGLPLATFELENG</sequence>
<dbReference type="RefSeq" id="WP_285670847.1">
    <property type="nucleotide sequence ID" value="NZ_BSYI01000008.1"/>
</dbReference>
<gene>
    <name evidence="2" type="ORF">LNKW23_13090</name>
</gene>
<dbReference type="PANTHER" id="PTHR34075:SF5">
    <property type="entry name" value="BLR3430 PROTEIN"/>
    <property type="match status" value="1"/>
</dbReference>
<dbReference type="InterPro" id="IPR012340">
    <property type="entry name" value="NA-bd_OB-fold"/>
</dbReference>
<keyword evidence="3" id="KW-1185">Reference proteome</keyword>
<evidence type="ECO:0000313" key="3">
    <source>
        <dbReference type="Proteomes" id="UP001239909"/>
    </source>
</evidence>
<evidence type="ECO:0000259" key="1">
    <source>
        <dbReference type="Pfam" id="PF01796"/>
    </source>
</evidence>
<accession>A0ABQ6LFJ0</accession>
<reference evidence="2 3" key="1">
    <citation type="submission" date="2023-04" db="EMBL/GenBank/DDBJ databases">
        <title>Marinoamorphus aggregata gen. nov., sp. Nov., isolate from tissue of brittle star Ophioplocus japonicus.</title>
        <authorList>
            <person name="Kawano K."/>
            <person name="Sawayama S."/>
            <person name="Nakagawa S."/>
        </authorList>
    </citation>
    <scope>NUCLEOTIDE SEQUENCE [LARGE SCALE GENOMIC DNA]</scope>
    <source>
        <strain evidence="2 3">NKW23</strain>
    </source>
</reference>
<feature type="domain" description="ChsH2 C-terminal OB-fold" evidence="1">
    <location>
        <begin position="53"/>
        <end position="118"/>
    </location>
</feature>
<dbReference type="Pfam" id="PF01796">
    <property type="entry name" value="OB_ChsH2_C"/>
    <property type="match status" value="1"/>
</dbReference>
<protein>
    <submittedName>
        <fullName evidence="2">OB-fold domain-containing protein</fullName>
    </submittedName>
</protein>
<dbReference type="InterPro" id="IPR002878">
    <property type="entry name" value="ChsH2_C"/>
</dbReference>
<organism evidence="2 3">
    <name type="scientific">Paralimibaculum aggregatum</name>
    <dbReference type="NCBI Taxonomy" id="3036245"/>
    <lineage>
        <taxon>Bacteria</taxon>
        <taxon>Pseudomonadati</taxon>
        <taxon>Pseudomonadota</taxon>
        <taxon>Alphaproteobacteria</taxon>
        <taxon>Rhodobacterales</taxon>
        <taxon>Paracoccaceae</taxon>
        <taxon>Paralimibaculum</taxon>
    </lineage>
</organism>
<name>A0ABQ6LFJ0_9RHOB</name>
<dbReference type="Proteomes" id="UP001239909">
    <property type="component" value="Unassembled WGS sequence"/>
</dbReference>
<evidence type="ECO:0000313" key="2">
    <source>
        <dbReference type="EMBL" id="GMG82096.1"/>
    </source>
</evidence>
<dbReference type="SUPFAM" id="SSF50249">
    <property type="entry name" value="Nucleic acid-binding proteins"/>
    <property type="match status" value="1"/>
</dbReference>
<comment type="caution">
    <text evidence="2">The sequence shown here is derived from an EMBL/GenBank/DDBJ whole genome shotgun (WGS) entry which is preliminary data.</text>
</comment>